<keyword evidence="9" id="KW-0460">Magnesium</keyword>
<dbReference type="GO" id="GO:0005524">
    <property type="term" value="F:ATP binding"/>
    <property type="evidence" value="ECO:0007669"/>
    <property type="project" value="UniProtKB-KW"/>
</dbReference>
<evidence type="ECO:0000256" key="9">
    <source>
        <dbReference type="ARBA" id="ARBA00022842"/>
    </source>
</evidence>
<comment type="similarity">
    <text evidence="2">Belongs to the TsaE family.</text>
</comment>
<evidence type="ECO:0000313" key="12">
    <source>
        <dbReference type="Proteomes" id="UP000317648"/>
    </source>
</evidence>
<evidence type="ECO:0000256" key="1">
    <source>
        <dbReference type="ARBA" id="ARBA00004496"/>
    </source>
</evidence>
<comment type="subcellular location">
    <subcellularLocation>
        <location evidence="1">Cytoplasm</location>
    </subcellularLocation>
</comment>
<evidence type="ECO:0000256" key="4">
    <source>
        <dbReference type="ARBA" id="ARBA00022490"/>
    </source>
</evidence>
<keyword evidence="12" id="KW-1185">Reference proteome</keyword>
<dbReference type="KEGG" id="lcre:Pla8534_39140"/>
<evidence type="ECO:0000256" key="3">
    <source>
        <dbReference type="ARBA" id="ARBA00019010"/>
    </source>
</evidence>
<dbReference type="Proteomes" id="UP000317648">
    <property type="component" value="Chromosome"/>
</dbReference>
<dbReference type="GO" id="GO:0046872">
    <property type="term" value="F:metal ion binding"/>
    <property type="evidence" value="ECO:0007669"/>
    <property type="project" value="UniProtKB-KW"/>
</dbReference>
<dbReference type="EMBL" id="CP036433">
    <property type="protein sequence ID" value="QDU96095.1"/>
    <property type="molecule type" value="Genomic_DNA"/>
</dbReference>
<evidence type="ECO:0000256" key="2">
    <source>
        <dbReference type="ARBA" id="ARBA00007599"/>
    </source>
</evidence>
<keyword evidence="6" id="KW-0479">Metal-binding</keyword>
<dbReference type="PANTHER" id="PTHR33540">
    <property type="entry name" value="TRNA THREONYLCARBAMOYLADENOSINE BIOSYNTHESIS PROTEIN TSAE"/>
    <property type="match status" value="1"/>
</dbReference>
<dbReference type="PANTHER" id="PTHR33540:SF2">
    <property type="entry name" value="TRNA THREONYLCARBAMOYLADENOSINE BIOSYNTHESIS PROTEIN TSAE"/>
    <property type="match status" value="1"/>
</dbReference>
<dbReference type="OrthoDB" id="9815896at2"/>
<evidence type="ECO:0000256" key="5">
    <source>
        <dbReference type="ARBA" id="ARBA00022694"/>
    </source>
</evidence>
<dbReference type="NCBIfam" id="TIGR00150">
    <property type="entry name" value="T6A_YjeE"/>
    <property type="match status" value="1"/>
</dbReference>
<dbReference type="InterPro" id="IPR003442">
    <property type="entry name" value="T6A_TsaE"/>
</dbReference>
<name>A0A518DW82_9BACT</name>
<dbReference type="Gene3D" id="3.40.50.300">
    <property type="entry name" value="P-loop containing nucleotide triphosphate hydrolases"/>
    <property type="match status" value="1"/>
</dbReference>
<dbReference type="AlphaFoldDB" id="A0A518DW82"/>
<evidence type="ECO:0000313" key="11">
    <source>
        <dbReference type="EMBL" id="QDU96095.1"/>
    </source>
</evidence>
<keyword evidence="4" id="KW-0963">Cytoplasm</keyword>
<reference evidence="11 12" key="1">
    <citation type="submission" date="2019-02" db="EMBL/GenBank/DDBJ databases">
        <title>Deep-cultivation of Planctomycetes and their phenomic and genomic characterization uncovers novel biology.</title>
        <authorList>
            <person name="Wiegand S."/>
            <person name="Jogler M."/>
            <person name="Boedeker C."/>
            <person name="Pinto D."/>
            <person name="Vollmers J."/>
            <person name="Rivas-Marin E."/>
            <person name="Kohn T."/>
            <person name="Peeters S.H."/>
            <person name="Heuer A."/>
            <person name="Rast P."/>
            <person name="Oberbeckmann S."/>
            <person name="Bunk B."/>
            <person name="Jeske O."/>
            <person name="Meyerdierks A."/>
            <person name="Storesund J.E."/>
            <person name="Kallscheuer N."/>
            <person name="Luecker S."/>
            <person name="Lage O.M."/>
            <person name="Pohl T."/>
            <person name="Merkel B.J."/>
            <person name="Hornburger P."/>
            <person name="Mueller R.-W."/>
            <person name="Bruemmer F."/>
            <person name="Labrenz M."/>
            <person name="Spormann A.M."/>
            <person name="Op den Camp H."/>
            <person name="Overmann J."/>
            <person name="Amann R."/>
            <person name="Jetten M.S.M."/>
            <person name="Mascher T."/>
            <person name="Medema M.H."/>
            <person name="Devos D.P."/>
            <person name="Kaster A.-K."/>
            <person name="Ovreas L."/>
            <person name="Rohde M."/>
            <person name="Galperin M.Y."/>
            <person name="Jogler C."/>
        </authorList>
    </citation>
    <scope>NUCLEOTIDE SEQUENCE [LARGE SCALE GENOMIC DNA]</scope>
    <source>
        <strain evidence="11 12">Pla85_3_4</strain>
    </source>
</reference>
<keyword evidence="7" id="KW-0547">Nucleotide-binding</keyword>
<organism evidence="11 12">
    <name type="scientific">Lignipirellula cremea</name>
    <dbReference type="NCBI Taxonomy" id="2528010"/>
    <lineage>
        <taxon>Bacteria</taxon>
        <taxon>Pseudomonadati</taxon>
        <taxon>Planctomycetota</taxon>
        <taxon>Planctomycetia</taxon>
        <taxon>Pirellulales</taxon>
        <taxon>Pirellulaceae</taxon>
        <taxon>Lignipirellula</taxon>
    </lineage>
</organism>
<proteinExistence type="inferred from homology"/>
<protein>
    <recommendedName>
        <fullName evidence="3">tRNA threonylcarbamoyladenosine biosynthesis protein TsaE</fullName>
    </recommendedName>
    <alternativeName>
        <fullName evidence="10">t(6)A37 threonylcarbamoyladenosine biosynthesis protein TsaE</fullName>
    </alternativeName>
</protein>
<gene>
    <name evidence="11" type="primary">tsaE</name>
    <name evidence="11" type="ORF">Pla8534_39140</name>
</gene>
<accession>A0A518DW82</accession>
<dbReference type="RefSeq" id="WP_145054767.1">
    <property type="nucleotide sequence ID" value="NZ_CP036433.1"/>
</dbReference>
<dbReference type="Pfam" id="PF02367">
    <property type="entry name" value="TsaE"/>
    <property type="match status" value="1"/>
</dbReference>
<keyword evidence="8" id="KW-0067">ATP-binding</keyword>
<dbReference type="InterPro" id="IPR027417">
    <property type="entry name" value="P-loop_NTPase"/>
</dbReference>
<keyword evidence="5" id="KW-0819">tRNA processing</keyword>
<dbReference type="GO" id="GO:0002949">
    <property type="term" value="P:tRNA threonylcarbamoyladenosine modification"/>
    <property type="evidence" value="ECO:0007669"/>
    <property type="project" value="InterPro"/>
</dbReference>
<dbReference type="SUPFAM" id="SSF52540">
    <property type="entry name" value="P-loop containing nucleoside triphosphate hydrolases"/>
    <property type="match status" value="1"/>
</dbReference>
<evidence type="ECO:0000256" key="10">
    <source>
        <dbReference type="ARBA" id="ARBA00032441"/>
    </source>
</evidence>
<sequence length="162" mass="17630">MSAAASPYLFEAHSLADTDRAGQALAEVLPSGCVVALLGTLGAGKTRLVQALAAGYGVPRHEVVSPTFVLCQHYQGSRRLHHFDAYRLNDDDEFLELGPDEYFESDDITLIEWADRVDACLPEERLEIAIEVSGENSRRFAFRDPSGCYAAVLSGLAERLAG</sequence>
<evidence type="ECO:0000256" key="6">
    <source>
        <dbReference type="ARBA" id="ARBA00022723"/>
    </source>
</evidence>
<evidence type="ECO:0000256" key="7">
    <source>
        <dbReference type="ARBA" id="ARBA00022741"/>
    </source>
</evidence>
<dbReference type="GO" id="GO:0005737">
    <property type="term" value="C:cytoplasm"/>
    <property type="evidence" value="ECO:0007669"/>
    <property type="project" value="UniProtKB-SubCell"/>
</dbReference>
<evidence type="ECO:0000256" key="8">
    <source>
        <dbReference type="ARBA" id="ARBA00022840"/>
    </source>
</evidence>